<reference evidence="1 2" key="1">
    <citation type="journal article" date="2018" name="Nat. Genet.">
        <title>The Rosa genome provides new insights in the design of modern roses.</title>
        <authorList>
            <person name="Bendahmane M."/>
        </authorList>
    </citation>
    <scope>NUCLEOTIDE SEQUENCE [LARGE SCALE GENOMIC DNA]</scope>
    <source>
        <strain evidence="2">cv. Old Blush</strain>
    </source>
</reference>
<dbReference type="Gramene" id="PRQ58415">
    <property type="protein sequence ID" value="PRQ58415"/>
    <property type="gene ID" value="RchiOBHm_Chr1g0359081"/>
</dbReference>
<proteinExistence type="predicted"/>
<dbReference type="STRING" id="74649.A0A2P6SIA2"/>
<sequence>MDESCWTPFNLSFPHANEGLMAYTHTKTFSEKELLEHNENSVLELDVVSIACGLLGGDTLLPSMPESMGVLISHSHRSQTIRGRIMF</sequence>
<protein>
    <submittedName>
        <fullName evidence="1">Uncharacterized protein</fullName>
    </submittedName>
</protein>
<dbReference type="AlphaFoldDB" id="A0A2P6SIA2"/>
<keyword evidence="2" id="KW-1185">Reference proteome</keyword>
<dbReference type="EMBL" id="PDCK01000039">
    <property type="protein sequence ID" value="PRQ58415.1"/>
    <property type="molecule type" value="Genomic_DNA"/>
</dbReference>
<dbReference type="Gene3D" id="3.40.50.720">
    <property type="entry name" value="NAD(P)-binding Rossmann-like Domain"/>
    <property type="match status" value="1"/>
</dbReference>
<gene>
    <name evidence="1" type="ORF">RchiOBHm_Chr1g0359081</name>
</gene>
<comment type="caution">
    <text evidence="1">The sequence shown here is derived from an EMBL/GenBank/DDBJ whole genome shotgun (WGS) entry which is preliminary data.</text>
</comment>
<evidence type="ECO:0000313" key="2">
    <source>
        <dbReference type="Proteomes" id="UP000238479"/>
    </source>
</evidence>
<accession>A0A2P6SIA2</accession>
<name>A0A2P6SIA2_ROSCH</name>
<dbReference type="Proteomes" id="UP000238479">
    <property type="component" value="Chromosome 1"/>
</dbReference>
<evidence type="ECO:0000313" key="1">
    <source>
        <dbReference type="EMBL" id="PRQ58415.1"/>
    </source>
</evidence>
<organism evidence="1 2">
    <name type="scientific">Rosa chinensis</name>
    <name type="common">China rose</name>
    <dbReference type="NCBI Taxonomy" id="74649"/>
    <lineage>
        <taxon>Eukaryota</taxon>
        <taxon>Viridiplantae</taxon>
        <taxon>Streptophyta</taxon>
        <taxon>Embryophyta</taxon>
        <taxon>Tracheophyta</taxon>
        <taxon>Spermatophyta</taxon>
        <taxon>Magnoliopsida</taxon>
        <taxon>eudicotyledons</taxon>
        <taxon>Gunneridae</taxon>
        <taxon>Pentapetalae</taxon>
        <taxon>rosids</taxon>
        <taxon>fabids</taxon>
        <taxon>Rosales</taxon>
        <taxon>Rosaceae</taxon>
        <taxon>Rosoideae</taxon>
        <taxon>Rosoideae incertae sedis</taxon>
        <taxon>Rosa</taxon>
    </lineage>
</organism>